<name>A0A367L4X2_9HYPO</name>
<comment type="caution">
    <text evidence="1">The sequence shown here is derived from an EMBL/GenBank/DDBJ whole genome shotgun (WGS) entry which is preliminary data.</text>
</comment>
<reference evidence="1 2" key="1">
    <citation type="journal article" date="2015" name="BMC Genomics">
        <title>Insights from the genome of Ophiocordyceps polyrhachis-furcata to pathogenicity and host specificity in insect fungi.</title>
        <authorList>
            <person name="Wichadakul D."/>
            <person name="Kobmoo N."/>
            <person name="Ingsriswang S."/>
            <person name="Tangphatsornruang S."/>
            <person name="Chantasingh D."/>
            <person name="Luangsa-ard J.J."/>
            <person name="Eurwilaichitr L."/>
        </authorList>
    </citation>
    <scope>NUCLEOTIDE SEQUENCE [LARGE SCALE GENOMIC DNA]</scope>
    <source>
        <strain evidence="1 2">BCC 54312</strain>
    </source>
</reference>
<gene>
    <name evidence="1" type="ORF">L249_3656</name>
</gene>
<sequence>KDQHDPPDDETARANFFKERSERTLCLNRKIHAPRNGMKPVYPCGQNYHSNRTRSGLLDSGGILNKDVRAVSTAIARFTLGESHASQAPANLLS</sequence>
<dbReference type="Proteomes" id="UP000253664">
    <property type="component" value="Unassembled WGS sequence"/>
</dbReference>
<dbReference type="AlphaFoldDB" id="A0A367L4X2"/>
<evidence type="ECO:0000313" key="1">
    <source>
        <dbReference type="EMBL" id="RCI09469.1"/>
    </source>
</evidence>
<proteinExistence type="predicted"/>
<accession>A0A367L4X2</accession>
<dbReference type="EMBL" id="LKCN02000015">
    <property type="protein sequence ID" value="RCI09469.1"/>
    <property type="molecule type" value="Genomic_DNA"/>
</dbReference>
<keyword evidence="2" id="KW-1185">Reference proteome</keyword>
<feature type="non-terminal residue" evidence="1">
    <location>
        <position position="1"/>
    </location>
</feature>
<evidence type="ECO:0000313" key="2">
    <source>
        <dbReference type="Proteomes" id="UP000253664"/>
    </source>
</evidence>
<organism evidence="1 2">
    <name type="scientific">Ophiocordyceps polyrhachis-furcata BCC 54312</name>
    <dbReference type="NCBI Taxonomy" id="1330021"/>
    <lineage>
        <taxon>Eukaryota</taxon>
        <taxon>Fungi</taxon>
        <taxon>Dikarya</taxon>
        <taxon>Ascomycota</taxon>
        <taxon>Pezizomycotina</taxon>
        <taxon>Sordariomycetes</taxon>
        <taxon>Hypocreomycetidae</taxon>
        <taxon>Hypocreales</taxon>
        <taxon>Ophiocordycipitaceae</taxon>
        <taxon>Ophiocordyceps</taxon>
    </lineage>
</organism>
<feature type="non-terminal residue" evidence="1">
    <location>
        <position position="94"/>
    </location>
</feature>
<protein>
    <submittedName>
        <fullName evidence="1">Uncharacterized protein</fullName>
    </submittedName>
</protein>